<dbReference type="PANTHER" id="PTHR30337">
    <property type="entry name" value="COMPONENT OF ATP-DEPENDENT DSDNA EXONUCLEASE"/>
    <property type="match status" value="1"/>
</dbReference>
<dbReference type="RefSeq" id="WP_034827185.1">
    <property type="nucleotide sequence ID" value="NZ_AWFA01000028.1"/>
</dbReference>
<dbReference type="STRING" id="1280941.HY2_14110"/>
<dbReference type="InterPro" id="IPR050535">
    <property type="entry name" value="DNA_Repair-Maintenance_Comp"/>
</dbReference>
<gene>
    <name evidence="2" type="ORF">HY3_14590</name>
</gene>
<dbReference type="InterPro" id="IPR004843">
    <property type="entry name" value="Calcineurin-like_PHP"/>
</dbReference>
<accession>A0A062TRA5</accession>
<proteinExistence type="predicted"/>
<dbReference type="SUPFAM" id="SSF56300">
    <property type="entry name" value="Metallo-dependent phosphatases"/>
    <property type="match status" value="1"/>
</dbReference>
<evidence type="ECO:0000259" key="1">
    <source>
        <dbReference type="Pfam" id="PF00149"/>
    </source>
</evidence>
<dbReference type="InterPro" id="IPR014577">
    <property type="entry name" value="UCP033093_metalloPase"/>
</dbReference>
<sequence length="380" mass="42662">MTLRLIHTSDWQIGKVFRFVDSATMGLLQDARLRAVSNLGELAVKHGARHVLVSGDVYDMEALSPRSLNQPLERMRNFPDTHWHLLPGNHDPHRPNGLWDQLLRKGLPANVHIYTEPAPVTFGDDALSILPAPLYHRRRLDDPTAYMDDAALPDGLFRVGIAHGTVTGFGSEDHDVHNFIAPDRPARAGLSYLAMGDWHGQKKINERCWYSGTPETDAFDVTGGGQALLVEIEAQDRAPEVTPLPTGHYQWLTRSERINSREDIDRLARMLRAVAGDLDRVLIRLAVEGAVSLDDRQYFENEVVDGVSAAFCFMRIDDQRLFPRPTAEDLDQIDRGGFVRVAAEELKRKAEEGSDGERAIAAEALQRLYIEHMKLRAGRQ</sequence>
<comment type="caution">
    <text evidence="2">The sequence shown here is derived from an EMBL/GenBank/DDBJ whole genome shotgun (WGS) entry which is preliminary data.</text>
</comment>
<dbReference type="eggNOG" id="COG0420">
    <property type="taxonomic scope" value="Bacteria"/>
</dbReference>
<name>A0A062TRA5_9PROT</name>
<keyword evidence="3" id="KW-1185">Reference proteome</keyword>
<dbReference type="OrthoDB" id="9773856at2"/>
<dbReference type="GO" id="GO:0016787">
    <property type="term" value="F:hydrolase activity"/>
    <property type="evidence" value="ECO:0007669"/>
    <property type="project" value="InterPro"/>
</dbReference>
<dbReference type="InterPro" id="IPR029052">
    <property type="entry name" value="Metallo-depent_PP-like"/>
</dbReference>
<dbReference type="Pfam" id="PF00149">
    <property type="entry name" value="Metallophos"/>
    <property type="match status" value="1"/>
</dbReference>
<dbReference type="Proteomes" id="UP000249123">
    <property type="component" value="Unassembled WGS sequence"/>
</dbReference>
<dbReference type="PIRSF" id="PIRSF033093">
    <property type="entry name" value="UCP_ML1119"/>
    <property type="match status" value="1"/>
</dbReference>
<organism evidence="2 3">
    <name type="scientific">Hyphomonas pacifica</name>
    <dbReference type="NCBI Taxonomy" id="1280941"/>
    <lineage>
        <taxon>Bacteria</taxon>
        <taxon>Pseudomonadati</taxon>
        <taxon>Pseudomonadota</taxon>
        <taxon>Alphaproteobacteria</taxon>
        <taxon>Hyphomonadales</taxon>
        <taxon>Hyphomonadaceae</taxon>
        <taxon>Hyphomonas</taxon>
    </lineage>
</organism>
<protein>
    <recommendedName>
        <fullName evidence="1">Calcineurin-like phosphoesterase domain-containing protein</fullName>
    </recommendedName>
</protein>
<reference evidence="2 3" key="1">
    <citation type="submission" date="2013-04" db="EMBL/GenBank/DDBJ databases">
        <title>Hyphomonas sp. T24B3 Genome Sequencing.</title>
        <authorList>
            <person name="Lai Q."/>
            <person name="Shao Z."/>
        </authorList>
    </citation>
    <scope>NUCLEOTIDE SEQUENCE [LARGE SCALE GENOMIC DNA]</scope>
    <source>
        <strain evidence="2 3">T24B3</strain>
    </source>
</reference>
<dbReference type="EMBL" id="AWFB01000030">
    <property type="protein sequence ID" value="RAN32648.1"/>
    <property type="molecule type" value="Genomic_DNA"/>
</dbReference>
<evidence type="ECO:0000313" key="2">
    <source>
        <dbReference type="EMBL" id="RAN32648.1"/>
    </source>
</evidence>
<dbReference type="AlphaFoldDB" id="A0A062TRA5"/>
<dbReference type="Gene3D" id="3.60.21.10">
    <property type="match status" value="1"/>
</dbReference>
<dbReference type="PANTHER" id="PTHR30337:SF0">
    <property type="entry name" value="NUCLEASE SBCCD SUBUNIT D"/>
    <property type="match status" value="1"/>
</dbReference>
<feature type="domain" description="Calcineurin-like phosphoesterase" evidence="1">
    <location>
        <begin position="3"/>
        <end position="104"/>
    </location>
</feature>
<evidence type="ECO:0000313" key="3">
    <source>
        <dbReference type="Proteomes" id="UP000249123"/>
    </source>
</evidence>